<reference evidence="2 3" key="1">
    <citation type="submission" date="2019-03" db="EMBL/GenBank/DDBJ databases">
        <title>Metabolic reconstructions from genomes of highly enriched 'Candidatus Accumulibacter' and 'Candidatus Competibacter' bioreactor populations.</title>
        <authorList>
            <person name="Annavajhala M.K."/>
            <person name="Welles L."/>
            <person name="Abbas B."/>
            <person name="Sorokin D."/>
            <person name="Park H."/>
            <person name="Van Loosdrecht M."/>
            <person name="Chandran K."/>
        </authorList>
    </citation>
    <scope>NUCLEOTIDE SEQUENCE [LARGE SCALE GENOMIC DNA]</scope>
    <source>
        <strain evidence="2 3">SBR_G</strain>
    </source>
</reference>
<dbReference type="InterPro" id="IPR004914">
    <property type="entry name" value="Antirestrict"/>
</dbReference>
<organism evidence="2 3">
    <name type="scientific">Candidatus Competibacter phosphatis</name>
    <dbReference type="NCBI Taxonomy" id="221280"/>
    <lineage>
        <taxon>Bacteria</taxon>
        <taxon>Pseudomonadati</taxon>
        <taxon>Pseudomonadota</taxon>
        <taxon>Gammaproteobacteria</taxon>
        <taxon>Candidatus Competibacteraceae</taxon>
        <taxon>Candidatus Competibacter</taxon>
    </lineage>
</organism>
<dbReference type="InterPro" id="IPR042297">
    <property type="entry name" value="Antirestriction_sf"/>
</dbReference>
<evidence type="ECO:0000313" key="3">
    <source>
        <dbReference type="Proteomes" id="UP000760480"/>
    </source>
</evidence>
<keyword evidence="3" id="KW-1185">Reference proteome</keyword>
<gene>
    <name evidence="2" type="ORF">E4P82_18720</name>
</gene>
<name>A0ABX1TSW4_9GAMM</name>
<accession>A0ABX1TSW4</accession>
<protein>
    <submittedName>
        <fullName evidence="2">Antirestriction protein</fullName>
    </submittedName>
</protein>
<dbReference type="Pfam" id="PF03230">
    <property type="entry name" value="Antirestrict"/>
    <property type="match status" value="1"/>
</dbReference>
<comment type="caution">
    <text evidence="2">The sequence shown here is derived from an EMBL/GenBank/DDBJ whole genome shotgun (WGS) entry which is preliminary data.</text>
</comment>
<dbReference type="Gene3D" id="3.30.70.3580">
    <property type="entry name" value="Antirestriction protein"/>
    <property type="match status" value="1"/>
</dbReference>
<evidence type="ECO:0000313" key="2">
    <source>
        <dbReference type="EMBL" id="NMQ21045.1"/>
    </source>
</evidence>
<sequence length="139" mass="15809">MTQTQTDATITAQLVSEHERMDFMPRLFGRHYIQGEWLVYDWMRHLSSEYKGGYWDFYELSNGGGYLAPRREGTFKMACAGNWFEGEVSADAAGIIATLYALNGLANRTEDDAIIERYYQLANFAYEHAENGKIAAAID</sequence>
<dbReference type="EMBL" id="SPMZ01000075">
    <property type="protein sequence ID" value="NMQ21045.1"/>
    <property type="molecule type" value="Genomic_DNA"/>
</dbReference>
<dbReference type="RefSeq" id="WP_169250312.1">
    <property type="nucleotide sequence ID" value="NZ_SPMZ01000075.1"/>
</dbReference>
<dbReference type="Proteomes" id="UP000760480">
    <property type="component" value="Unassembled WGS sequence"/>
</dbReference>
<proteinExistence type="inferred from homology"/>
<comment type="similarity">
    <text evidence="1">Belongs to the antirestriction protein family.</text>
</comment>
<evidence type="ECO:0000256" key="1">
    <source>
        <dbReference type="ARBA" id="ARBA00008618"/>
    </source>
</evidence>